<evidence type="ECO:0000313" key="2">
    <source>
        <dbReference type="Proteomes" id="UP000001542"/>
    </source>
</evidence>
<keyword evidence="2" id="KW-1185">Reference proteome</keyword>
<dbReference type="VEuPathDB" id="TrichDB:TVAGG3_0097330"/>
<evidence type="ECO:0008006" key="3">
    <source>
        <dbReference type="Google" id="ProtNLM"/>
    </source>
</evidence>
<dbReference type="InParanoid" id="A2F9Q7"/>
<organism evidence="1 2">
    <name type="scientific">Trichomonas vaginalis (strain ATCC PRA-98 / G3)</name>
    <dbReference type="NCBI Taxonomy" id="412133"/>
    <lineage>
        <taxon>Eukaryota</taxon>
        <taxon>Metamonada</taxon>
        <taxon>Parabasalia</taxon>
        <taxon>Trichomonadida</taxon>
        <taxon>Trichomonadidae</taxon>
        <taxon>Trichomonas</taxon>
    </lineage>
</organism>
<dbReference type="KEGG" id="tva:4756146"/>
<dbReference type="AlphaFoldDB" id="A2F9Q7"/>
<proteinExistence type="predicted"/>
<evidence type="ECO:0000313" key="1">
    <source>
        <dbReference type="EMBL" id="EAX98349.1"/>
    </source>
</evidence>
<dbReference type="Proteomes" id="UP000001542">
    <property type="component" value="Unassembled WGS sequence"/>
</dbReference>
<reference evidence="1" key="2">
    <citation type="journal article" date="2007" name="Science">
        <title>Draft genome sequence of the sexually transmitted pathogen Trichomonas vaginalis.</title>
        <authorList>
            <person name="Carlton J.M."/>
            <person name="Hirt R.P."/>
            <person name="Silva J.C."/>
            <person name="Delcher A.L."/>
            <person name="Schatz M."/>
            <person name="Zhao Q."/>
            <person name="Wortman J.R."/>
            <person name="Bidwell S.L."/>
            <person name="Alsmark U.C.M."/>
            <person name="Besteiro S."/>
            <person name="Sicheritz-Ponten T."/>
            <person name="Noel C.J."/>
            <person name="Dacks J.B."/>
            <person name="Foster P.G."/>
            <person name="Simillion C."/>
            <person name="Van de Peer Y."/>
            <person name="Miranda-Saavedra D."/>
            <person name="Barton G.J."/>
            <person name="Westrop G.D."/>
            <person name="Mueller S."/>
            <person name="Dessi D."/>
            <person name="Fiori P.L."/>
            <person name="Ren Q."/>
            <person name="Paulsen I."/>
            <person name="Zhang H."/>
            <person name="Bastida-Corcuera F.D."/>
            <person name="Simoes-Barbosa A."/>
            <person name="Brown M.T."/>
            <person name="Hayes R.D."/>
            <person name="Mukherjee M."/>
            <person name="Okumura C.Y."/>
            <person name="Schneider R."/>
            <person name="Smith A.J."/>
            <person name="Vanacova S."/>
            <person name="Villalvazo M."/>
            <person name="Haas B.J."/>
            <person name="Pertea M."/>
            <person name="Feldblyum T.V."/>
            <person name="Utterback T.R."/>
            <person name="Shu C.L."/>
            <person name="Osoegawa K."/>
            <person name="de Jong P.J."/>
            <person name="Hrdy I."/>
            <person name="Horvathova L."/>
            <person name="Zubacova Z."/>
            <person name="Dolezal P."/>
            <person name="Malik S.B."/>
            <person name="Logsdon J.M. Jr."/>
            <person name="Henze K."/>
            <person name="Gupta A."/>
            <person name="Wang C.C."/>
            <person name="Dunne R.L."/>
            <person name="Upcroft J.A."/>
            <person name="Upcroft P."/>
            <person name="White O."/>
            <person name="Salzberg S.L."/>
            <person name="Tang P."/>
            <person name="Chiu C.-H."/>
            <person name="Lee Y.-S."/>
            <person name="Embley T.M."/>
            <person name="Coombs G.H."/>
            <person name="Mottram J.C."/>
            <person name="Tachezy J."/>
            <person name="Fraser-Liggett C.M."/>
            <person name="Johnson P.J."/>
        </authorList>
    </citation>
    <scope>NUCLEOTIDE SEQUENCE [LARGE SCALE GENOMIC DNA]</scope>
    <source>
        <strain evidence="1">G3</strain>
    </source>
</reference>
<dbReference type="EMBL" id="DS113679">
    <property type="protein sequence ID" value="EAX98349.1"/>
    <property type="molecule type" value="Genomic_DNA"/>
</dbReference>
<accession>A2F9Q7</accession>
<name>A2F9Q7_TRIV3</name>
<dbReference type="OrthoDB" id="6608270at2759"/>
<dbReference type="VEuPathDB" id="TrichDB:TVAG_158090"/>
<protein>
    <recommendedName>
        <fullName evidence="3">MULE transposase domain-containing protein</fullName>
    </recommendedName>
</protein>
<gene>
    <name evidence="1" type="ORF">TVAG_158090</name>
</gene>
<reference evidence="1" key="1">
    <citation type="submission" date="2006-10" db="EMBL/GenBank/DDBJ databases">
        <authorList>
            <person name="Amadeo P."/>
            <person name="Zhao Q."/>
            <person name="Wortman J."/>
            <person name="Fraser-Liggett C."/>
            <person name="Carlton J."/>
        </authorList>
    </citation>
    <scope>NUCLEOTIDE SEQUENCE</scope>
    <source>
        <strain evidence="1">G3</strain>
    </source>
</reference>
<sequence>MTGRSADDYNTVFNMMLTHEQIKIGLNQFSIITTDFEAALMNSIKEKISKETVLTGCIFHYIAALVKNFKKLCKQDDHASKSLLKLLCGCPFVPNSVFKLICSKLELIKDTSKFAAYFLRTWKYKYEEINKMNVKDMIFSNNGVESFNKVLNSHIIYPHPTIFHMIYTLLQVDTVIAHRYLTNQRNQYDHKKSYYISLTKINEELFTFERNFNLEISEIPQEEIDKYKNQFHPGDIDYRDIEIEKFMNRNDSEINDSIKINLENDEDGKITEFTLNESDVFN</sequence>